<evidence type="ECO:0000313" key="2">
    <source>
        <dbReference type="Proteomes" id="UP000663881"/>
    </source>
</evidence>
<dbReference type="Proteomes" id="UP000663881">
    <property type="component" value="Unassembled WGS sequence"/>
</dbReference>
<gene>
    <name evidence="1" type="ORF">OKA104_LOCUS42765</name>
</gene>
<organism evidence="1 2">
    <name type="scientific">Adineta steineri</name>
    <dbReference type="NCBI Taxonomy" id="433720"/>
    <lineage>
        <taxon>Eukaryota</taxon>
        <taxon>Metazoa</taxon>
        <taxon>Spiralia</taxon>
        <taxon>Gnathifera</taxon>
        <taxon>Rotifera</taxon>
        <taxon>Eurotatoria</taxon>
        <taxon>Bdelloidea</taxon>
        <taxon>Adinetida</taxon>
        <taxon>Adinetidae</taxon>
        <taxon>Adineta</taxon>
    </lineage>
</organism>
<feature type="non-terminal residue" evidence="1">
    <location>
        <position position="1"/>
    </location>
</feature>
<protein>
    <submittedName>
        <fullName evidence="1">Uncharacterized protein</fullName>
    </submittedName>
</protein>
<dbReference type="EMBL" id="CAJOAY010011289">
    <property type="protein sequence ID" value="CAF4234906.1"/>
    <property type="molecule type" value="Genomic_DNA"/>
</dbReference>
<reference evidence="1" key="1">
    <citation type="submission" date="2021-02" db="EMBL/GenBank/DDBJ databases">
        <authorList>
            <person name="Nowell W R."/>
        </authorList>
    </citation>
    <scope>NUCLEOTIDE SEQUENCE</scope>
</reference>
<name>A0A820DQ67_9BILA</name>
<proteinExistence type="predicted"/>
<accession>A0A820DQ67</accession>
<comment type="caution">
    <text evidence="1">The sequence shown here is derived from an EMBL/GenBank/DDBJ whole genome shotgun (WGS) entry which is preliminary data.</text>
</comment>
<evidence type="ECO:0000313" key="1">
    <source>
        <dbReference type="EMBL" id="CAF4234906.1"/>
    </source>
</evidence>
<sequence>MEHLIINTNMLGNVSLIENCIPHLCSLTSNIINESFQRYKNYERKRWTFDLRYKFQVSFEFSIDNGMTIWIDQAALNESYGFILNACVSYKNEKIYYVHISGGMLVYIISNVYNVHYNNRPTRVVSTGRT</sequence>
<dbReference type="AlphaFoldDB" id="A0A820DQ67"/>